<dbReference type="Proteomes" id="UP001208017">
    <property type="component" value="Unassembled WGS sequence"/>
</dbReference>
<organism evidence="2 3">
    <name type="scientific">Tumebacillus lacus</name>
    <dbReference type="NCBI Taxonomy" id="2995335"/>
    <lineage>
        <taxon>Bacteria</taxon>
        <taxon>Bacillati</taxon>
        <taxon>Bacillota</taxon>
        <taxon>Bacilli</taxon>
        <taxon>Bacillales</taxon>
        <taxon>Alicyclobacillaceae</taxon>
        <taxon>Tumebacillus</taxon>
    </lineage>
</organism>
<evidence type="ECO:0000313" key="3">
    <source>
        <dbReference type="Proteomes" id="UP001208017"/>
    </source>
</evidence>
<comment type="caution">
    <text evidence="2">The sequence shown here is derived from an EMBL/GenBank/DDBJ whole genome shotgun (WGS) entry which is preliminary data.</text>
</comment>
<keyword evidence="1" id="KW-0812">Transmembrane</keyword>
<dbReference type="RefSeq" id="WP_267152023.1">
    <property type="nucleotide sequence ID" value="NZ_JAPMLT010000007.1"/>
</dbReference>
<name>A0ABT3X1H5_9BACL</name>
<feature type="transmembrane region" description="Helical" evidence="1">
    <location>
        <begin position="67"/>
        <end position="85"/>
    </location>
</feature>
<keyword evidence="1" id="KW-0472">Membrane</keyword>
<keyword evidence="1" id="KW-1133">Transmembrane helix</keyword>
<dbReference type="EMBL" id="JAPMLT010000007">
    <property type="protein sequence ID" value="MCX7570770.1"/>
    <property type="molecule type" value="Genomic_DNA"/>
</dbReference>
<evidence type="ECO:0000313" key="2">
    <source>
        <dbReference type="EMBL" id="MCX7570770.1"/>
    </source>
</evidence>
<protein>
    <submittedName>
        <fullName evidence="2">Uncharacterized protein</fullName>
    </submittedName>
</protein>
<proteinExistence type="predicted"/>
<feature type="transmembrane region" description="Helical" evidence="1">
    <location>
        <begin position="32"/>
        <end position="55"/>
    </location>
</feature>
<evidence type="ECO:0000256" key="1">
    <source>
        <dbReference type="SAM" id="Phobius"/>
    </source>
</evidence>
<gene>
    <name evidence="2" type="ORF">OS242_12455</name>
</gene>
<keyword evidence="3" id="KW-1185">Reference proteome</keyword>
<reference evidence="2 3" key="1">
    <citation type="submission" date="2022-11" db="EMBL/GenBank/DDBJ databases">
        <title>Study of microbial diversity in lake waters.</title>
        <authorList>
            <person name="Zhang J."/>
        </authorList>
    </citation>
    <scope>NUCLEOTIDE SEQUENCE [LARGE SCALE GENOMIC DNA]</scope>
    <source>
        <strain evidence="2 3">DT12</strain>
    </source>
</reference>
<accession>A0ABT3X1H5</accession>
<sequence>MKTTTRVGILLTLLWLAWTVYAFVTFQEMAVLLAWYTSIGGAVALAVSFGIVKLWNSSQPGRRLAKVLLLILAALAVAAISRYFYIGYQETHRGQKIDFTGAPALQIGTTQDVTVENLIEGVDEEKFVLTPGMDGELTITFTFADASDAELTYVTLFDRTGRSVGTYQTTSSGTRFVFRHDVQEGQTYRLLLENVKAEGDTTLKIEADVTAN</sequence>